<evidence type="ECO:0000256" key="1">
    <source>
        <dbReference type="ARBA" id="ARBA00006040"/>
    </source>
</evidence>
<dbReference type="Proteomes" id="UP001156836">
    <property type="component" value="Unassembled WGS sequence"/>
</dbReference>
<protein>
    <recommendedName>
        <fullName evidence="8">oligopeptidase A</fullName>
        <ecNumber evidence="8">3.4.24.70</ecNumber>
    </recommendedName>
</protein>
<evidence type="ECO:0000256" key="5">
    <source>
        <dbReference type="ARBA" id="ARBA00022833"/>
    </source>
</evidence>
<dbReference type="CDD" id="cd06456">
    <property type="entry name" value="M3A_DCP"/>
    <property type="match status" value="1"/>
</dbReference>
<accession>A0ABQ6BXX4</accession>
<keyword evidence="4 9" id="KW-0378">Hydrolase</keyword>
<dbReference type="PANTHER" id="PTHR11804">
    <property type="entry name" value="PROTEASE M3 THIMET OLIGOPEPTIDASE-RELATED"/>
    <property type="match status" value="1"/>
</dbReference>
<feature type="domain" description="Peptidase M3A/M3B catalytic" evidence="10">
    <location>
        <begin position="221"/>
        <end position="674"/>
    </location>
</feature>
<dbReference type="Gene3D" id="1.10.1370.10">
    <property type="entry name" value="Neurolysin, domain 3"/>
    <property type="match status" value="1"/>
</dbReference>
<comment type="cofactor">
    <cofactor evidence="9">
        <name>Zn(2+)</name>
        <dbReference type="ChEBI" id="CHEBI:29105"/>
    </cofactor>
    <text evidence="9">Binds 1 zinc ion.</text>
</comment>
<dbReference type="InterPro" id="IPR024079">
    <property type="entry name" value="MetalloPept_cat_dom_sf"/>
</dbReference>
<dbReference type="RefSeq" id="WP_018749374.1">
    <property type="nucleotide sequence ID" value="NZ_BSOZ01000044.1"/>
</dbReference>
<comment type="similarity">
    <text evidence="1 9">Belongs to the peptidase M3 family.</text>
</comment>
<dbReference type="Pfam" id="PF19310">
    <property type="entry name" value="TOP_N"/>
    <property type="match status" value="1"/>
</dbReference>
<dbReference type="InterPro" id="IPR024077">
    <property type="entry name" value="Neurolysin/TOP_dom2"/>
</dbReference>
<evidence type="ECO:0000256" key="4">
    <source>
        <dbReference type="ARBA" id="ARBA00022801"/>
    </source>
</evidence>
<name>A0ABQ6BXX4_9NEIS</name>
<evidence type="ECO:0000256" key="8">
    <source>
        <dbReference type="ARBA" id="ARBA00026100"/>
    </source>
</evidence>
<organism evidence="12 13">
    <name type="scientific">Chitiniphilus shinanonensis</name>
    <dbReference type="NCBI Taxonomy" id="553088"/>
    <lineage>
        <taxon>Bacteria</taxon>
        <taxon>Pseudomonadati</taxon>
        <taxon>Pseudomonadota</taxon>
        <taxon>Betaproteobacteria</taxon>
        <taxon>Neisseriales</taxon>
        <taxon>Chitinibacteraceae</taxon>
        <taxon>Chitiniphilus</taxon>
    </lineage>
</organism>
<evidence type="ECO:0000256" key="3">
    <source>
        <dbReference type="ARBA" id="ARBA00022723"/>
    </source>
</evidence>
<keyword evidence="13" id="KW-1185">Reference proteome</keyword>
<reference evidence="13" key="1">
    <citation type="journal article" date="2019" name="Int. J. Syst. Evol. Microbiol.">
        <title>The Global Catalogue of Microorganisms (GCM) 10K type strain sequencing project: providing services to taxonomists for standard genome sequencing and annotation.</title>
        <authorList>
            <consortium name="The Broad Institute Genomics Platform"/>
            <consortium name="The Broad Institute Genome Sequencing Center for Infectious Disease"/>
            <person name="Wu L."/>
            <person name="Ma J."/>
        </authorList>
    </citation>
    <scope>NUCLEOTIDE SEQUENCE [LARGE SCALE GENOMIC DNA]</scope>
    <source>
        <strain evidence="13">NBRC 104970</strain>
    </source>
</reference>
<dbReference type="InterPro" id="IPR001567">
    <property type="entry name" value="Pept_M3A_M3B_dom"/>
</dbReference>
<evidence type="ECO:0000256" key="6">
    <source>
        <dbReference type="ARBA" id="ARBA00023049"/>
    </source>
</evidence>
<dbReference type="InterPro" id="IPR034005">
    <property type="entry name" value="M3A_DCP"/>
</dbReference>
<keyword evidence="3 9" id="KW-0479">Metal-binding</keyword>
<comment type="catalytic activity">
    <reaction evidence="7">
        <text>Hydrolysis of oligopeptides, with broad specificity. Gly or Ala commonly occur as P1 or P1' residues, but more distant residues are also important, as is shown by the fact that Z-Gly-Pro-Gly-|-Gly-Pro-Ala is cleaved, but not Z-(Gly)(5).</text>
        <dbReference type="EC" id="3.4.24.70"/>
    </reaction>
</comment>
<dbReference type="EMBL" id="BSOZ01000044">
    <property type="protein sequence ID" value="GLS05366.1"/>
    <property type="molecule type" value="Genomic_DNA"/>
</dbReference>
<gene>
    <name evidence="12" type="primary">prlC</name>
    <name evidence="12" type="ORF">GCM10007860_25180</name>
</gene>
<evidence type="ECO:0000313" key="13">
    <source>
        <dbReference type="Proteomes" id="UP001156836"/>
    </source>
</evidence>
<dbReference type="SUPFAM" id="SSF55486">
    <property type="entry name" value="Metalloproteases ('zincins'), catalytic domain"/>
    <property type="match status" value="1"/>
</dbReference>
<keyword evidence="2 9" id="KW-0645">Protease</keyword>
<proteinExistence type="inferred from homology"/>
<dbReference type="PANTHER" id="PTHR11804:SF84">
    <property type="entry name" value="SACCHAROLYSIN"/>
    <property type="match status" value="1"/>
</dbReference>
<evidence type="ECO:0000256" key="2">
    <source>
        <dbReference type="ARBA" id="ARBA00022670"/>
    </source>
</evidence>
<comment type="caution">
    <text evidence="12">The sequence shown here is derived from an EMBL/GenBank/DDBJ whole genome shotgun (WGS) entry which is preliminary data.</text>
</comment>
<evidence type="ECO:0000259" key="10">
    <source>
        <dbReference type="Pfam" id="PF01432"/>
    </source>
</evidence>
<dbReference type="Pfam" id="PF01432">
    <property type="entry name" value="Peptidase_M3"/>
    <property type="match status" value="1"/>
</dbReference>
<evidence type="ECO:0000256" key="7">
    <source>
        <dbReference type="ARBA" id="ARBA00024603"/>
    </source>
</evidence>
<dbReference type="Gene3D" id="3.40.390.10">
    <property type="entry name" value="Collagenase (Catalytic Domain)"/>
    <property type="match status" value="1"/>
</dbReference>
<dbReference type="InterPro" id="IPR045666">
    <property type="entry name" value="OpdA_N"/>
</dbReference>
<dbReference type="EC" id="3.4.24.70" evidence="8"/>
<sequence>MSNPLLETNGLPRYDAIRPEHVNPALDQLLAQADAAVKAAEAAPPTWDAFVTPLEDTMERLGRAWGVVGHLESVVNTPELREVYNANIPRLSNFFTDLGQNEALYAGWKQLAASAEFAGYDRARKTIVEDALRDFKLSGAELPPAEKQRFKEIEERLSELTTRFAQNVLDATDAWALYVEDEAELAGLPDDWRAAARQAAQADDKAGWKVTLKMPSYLPVMQFAEHRPLRETLYRAYVTRASEFGDAGLDNTPLIGEIHSLRQEAARLLGFGSFSEESLATKMADSPGQVLGFLRDLSDRAKPHMLADRAEMERYAQDKLGYDRLQAWDTAFVSERIREEKYAFSEQEVKQYFTEPTVIAGLFQLVETLYGLRFVPAEAPLWHPDVRFYRLENADGSEVGGLYMDMYAREGKQGGAWMNDVRGRRRLADGSLQTPVALIVCNFASGVDGKPALLPHDDVITLFHETGHALHHLLTEVDELSVSGISGVEWDAVELPSQFMENFCWEWQVLPALTRHVDTGASLPRALFDKMLAAKNFQSGSGFQRQLYFSIFDMTLHGQVEAVAVQPLAEEIQRELAIPLPPDYNRFPQSFSHIFAGGYAAGYYSYKWAEVLSADAYAAFEEAAKDSGNVVDPQVGARFRSEILAVGGSRPAAESFAAFRGRAPNIDALLRHNGLA</sequence>
<evidence type="ECO:0000313" key="12">
    <source>
        <dbReference type="EMBL" id="GLS05366.1"/>
    </source>
</evidence>
<dbReference type="InterPro" id="IPR045090">
    <property type="entry name" value="Pept_M3A_M3B"/>
</dbReference>
<evidence type="ECO:0000259" key="11">
    <source>
        <dbReference type="Pfam" id="PF19310"/>
    </source>
</evidence>
<keyword evidence="5 9" id="KW-0862">Zinc</keyword>
<keyword evidence="6 9" id="KW-0482">Metalloprotease</keyword>
<evidence type="ECO:0000256" key="9">
    <source>
        <dbReference type="RuleBase" id="RU003435"/>
    </source>
</evidence>
<feature type="domain" description="Oligopeptidase A N-terminal" evidence="11">
    <location>
        <begin position="27"/>
        <end position="142"/>
    </location>
</feature>